<dbReference type="RefSeq" id="WP_171835367.1">
    <property type="nucleotide sequence ID" value="NZ_CP053710.1"/>
</dbReference>
<organism evidence="1 2">
    <name type="scientific">Lichenicola cladoniae</name>
    <dbReference type="NCBI Taxonomy" id="1484109"/>
    <lineage>
        <taxon>Bacteria</taxon>
        <taxon>Pseudomonadati</taxon>
        <taxon>Pseudomonadota</taxon>
        <taxon>Alphaproteobacteria</taxon>
        <taxon>Acetobacterales</taxon>
        <taxon>Acetobacteraceae</taxon>
        <taxon>Lichenicola</taxon>
    </lineage>
</organism>
<accession>A0A6M8HXT5</accession>
<keyword evidence="2" id="KW-1185">Reference proteome</keyword>
<reference evidence="1 2" key="1">
    <citation type="journal article" date="2014" name="World J. Microbiol. Biotechnol.">
        <title>Biodiversity and physiological characteristics of Antarctic and Arctic lichens-associated bacteria.</title>
        <authorList>
            <person name="Lee Y.M."/>
            <person name="Kim E.H."/>
            <person name="Lee H.K."/>
            <person name="Hong S.G."/>
        </authorList>
    </citation>
    <scope>NUCLEOTIDE SEQUENCE [LARGE SCALE GENOMIC DNA]</scope>
    <source>
        <strain evidence="1 2">PAMC 26569</strain>
        <plasmid evidence="1">unnamed2</plasmid>
    </source>
</reference>
<proteinExistence type="predicted"/>
<name>A0A6M8HXT5_9PROT</name>
<dbReference type="SUPFAM" id="SSF51735">
    <property type="entry name" value="NAD(P)-binding Rossmann-fold domains"/>
    <property type="match status" value="1"/>
</dbReference>
<evidence type="ECO:0000313" key="2">
    <source>
        <dbReference type="Proteomes" id="UP000500767"/>
    </source>
</evidence>
<protein>
    <submittedName>
        <fullName evidence="1">SDR family oxidoreductase</fullName>
    </submittedName>
</protein>
<geneLocation type="plasmid" evidence="1 2">
    <name>unnamed2</name>
</geneLocation>
<dbReference type="KEGG" id="lck:HN018_24380"/>
<sequence>MNTPFSTVTSSFSFRNRQALISGASSGIGLELARGFKALGASVLATGSSLFKLSVLGEVPVLLRSFGVLEYGPELCSFYFARE</sequence>
<gene>
    <name evidence="1" type="ORF">HN018_24380</name>
</gene>
<keyword evidence="1" id="KW-0614">Plasmid</keyword>
<dbReference type="InterPro" id="IPR036291">
    <property type="entry name" value="NAD(P)-bd_dom_sf"/>
</dbReference>
<dbReference type="EMBL" id="CP053710">
    <property type="protein sequence ID" value="QKE93343.1"/>
    <property type="molecule type" value="Genomic_DNA"/>
</dbReference>
<evidence type="ECO:0000313" key="1">
    <source>
        <dbReference type="EMBL" id="QKE93343.1"/>
    </source>
</evidence>
<dbReference type="Proteomes" id="UP000500767">
    <property type="component" value="Plasmid unnamed2"/>
</dbReference>
<dbReference type="AlphaFoldDB" id="A0A6M8HXT5"/>
<dbReference type="Gene3D" id="3.40.50.720">
    <property type="entry name" value="NAD(P)-binding Rossmann-like Domain"/>
    <property type="match status" value="1"/>
</dbReference>